<evidence type="ECO:0000256" key="1">
    <source>
        <dbReference type="SAM" id="MobiDB-lite"/>
    </source>
</evidence>
<name>A0A4U3MPC9_9ACTN</name>
<dbReference type="AlphaFoldDB" id="A0A4U3MPC9"/>
<gene>
    <name evidence="2" type="ORF">FDA94_01365</name>
</gene>
<dbReference type="Proteomes" id="UP000308705">
    <property type="component" value="Unassembled WGS sequence"/>
</dbReference>
<dbReference type="EMBL" id="SZQA01000001">
    <property type="protein sequence ID" value="TKK91461.1"/>
    <property type="molecule type" value="Genomic_DNA"/>
</dbReference>
<sequence length="65" mass="6877">MDEATPCATQHGVEGEELENVVVIDDSAWHLSKMGNLLAGRDTGASTGPGLLQGQLDRVDERIAT</sequence>
<reference evidence="2 3" key="1">
    <citation type="submission" date="2019-04" db="EMBL/GenBank/DDBJ databases">
        <title>Herbidospora sp. NEAU-GS14.nov., a novel actinomycete isolated from soil.</title>
        <authorList>
            <person name="Han L."/>
        </authorList>
    </citation>
    <scope>NUCLEOTIDE SEQUENCE [LARGE SCALE GENOMIC DNA]</scope>
    <source>
        <strain evidence="2 3">NEAU-GS14</strain>
    </source>
</reference>
<proteinExistence type="predicted"/>
<protein>
    <submittedName>
        <fullName evidence="2">Uncharacterized protein</fullName>
    </submittedName>
</protein>
<keyword evidence="3" id="KW-1185">Reference proteome</keyword>
<evidence type="ECO:0000313" key="2">
    <source>
        <dbReference type="EMBL" id="TKK91461.1"/>
    </source>
</evidence>
<accession>A0A4U3MPC9</accession>
<feature type="region of interest" description="Disordered" evidence="1">
    <location>
        <begin position="40"/>
        <end position="65"/>
    </location>
</feature>
<organism evidence="2 3">
    <name type="scientific">Herbidospora galbida</name>
    <dbReference type="NCBI Taxonomy" id="2575442"/>
    <lineage>
        <taxon>Bacteria</taxon>
        <taxon>Bacillati</taxon>
        <taxon>Actinomycetota</taxon>
        <taxon>Actinomycetes</taxon>
        <taxon>Streptosporangiales</taxon>
        <taxon>Streptosporangiaceae</taxon>
        <taxon>Herbidospora</taxon>
    </lineage>
</organism>
<comment type="caution">
    <text evidence="2">The sequence shown here is derived from an EMBL/GenBank/DDBJ whole genome shotgun (WGS) entry which is preliminary data.</text>
</comment>
<dbReference type="RefSeq" id="WP_137245149.1">
    <property type="nucleotide sequence ID" value="NZ_SZQA01000001.1"/>
</dbReference>
<evidence type="ECO:0000313" key="3">
    <source>
        <dbReference type="Proteomes" id="UP000308705"/>
    </source>
</evidence>